<dbReference type="EMBL" id="ML996081">
    <property type="protein sequence ID" value="KAF2157074.1"/>
    <property type="molecule type" value="Genomic_DNA"/>
</dbReference>
<sequence>MPTRNFSRLNSSCSDIKSRFLPTEPANVDSTFLAQGHHDDLSLDALKKPKGRRSAHILRWDGCVRESAKWDSLRRDSELFDESAEVAIHFYAEGRSQRGPSLMVSMEAIARAGCASLFETHHGRGDGCSPRSTVSTGSSTSPPASPASDSGYSSNGPDDETFNLYFPAPDHLTGDDSLSYHLTTRNLFAWIMEKPLVGFSLGQAMINLLERMLVVRSATEDSLDDCVAYAERMGYLYMTNEPDYALGMLAFAEHAGHEQIRNNAFVHCVGMNELLYLRADMTTISKHTAACITKEALRMDLKVEKVVKSLPSFFEQETDRSMLGLTVSQRVHLERFRSFLHTFYVSKYGYWPPPLFTRDVLNDIRFEFECLFELLVHREKTTESTTLLGGLCVLQNINAFDQRHGYSPLDSKLVLLPPTAALDGRSLTAKGLRGFLRSKTSRRDLLVKAQSDLAAAVNKDIPRLKDCDLVKAYLQFEHDSLTEQEPDLLIGDARKVRWIQIYYALQMLQSITSPSHPDVILTDTPHYHTCCSIPPMLRAPSVRQSALLLHPALRSSLSSAPSTPISIPTAYDIHPDCEADNYFAPCSFPRRKDSVSSLHPRPLRISSSPVLSRAATLLHRRNSLKRWHPTPLERIAPSPSPEQMFALNALDAHDLAAPMYPSSTSELEATLRLGPFELDATDNALEPVVRTAMDFAAGLRRVGSEVSLGMEELLKGDMMGRRESVSTAEGSEYSDESLDTLESGDRVGPLTPTMGGEERRVWIEGEERIGDVSSKVGGLGVEGEVEWVDIARVRR</sequence>
<dbReference type="PANTHER" id="PTHR39601:SF1">
    <property type="entry name" value="CHORIOGENIN HMINOR"/>
    <property type="match status" value="1"/>
</dbReference>
<dbReference type="PANTHER" id="PTHR39601">
    <property type="entry name" value="CHORIOGENIN HMINOR"/>
    <property type="match status" value="1"/>
</dbReference>
<dbReference type="OrthoDB" id="4114825at2759"/>
<keyword evidence="4" id="KW-1185">Reference proteome</keyword>
<evidence type="ECO:0000313" key="4">
    <source>
        <dbReference type="Proteomes" id="UP000799439"/>
    </source>
</evidence>
<accession>A0A9P4J8U4</accession>
<organism evidence="3 4">
    <name type="scientific">Myriangium duriaei CBS 260.36</name>
    <dbReference type="NCBI Taxonomy" id="1168546"/>
    <lineage>
        <taxon>Eukaryota</taxon>
        <taxon>Fungi</taxon>
        <taxon>Dikarya</taxon>
        <taxon>Ascomycota</taxon>
        <taxon>Pezizomycotina</taxon>
        <taxon>Dothideomycetes</taxon>
        <taxon>Dothideomycetidae</taxon>
        <taxon>Myriangiales</taxon>
        <taxon>Myriangiaceae</taxon>
        <taxon>Myriangium</taxon>
    </lineage>
</organism>
<dbReference type="InterPro" id="IPR058317">
    <property type="entry name" value="DUF8004"/>
</dbReference>
<comment type="caution">
    <text evidence="3">The sequence shown here is derived from an EMBL/GenBank/DDBJ whole genome shotgun (WGS) entry which is preliminary data.</text>
</comment>
<proteinExistence type="predicted"/>
<evidence type="ECO:0000259" key="2">
    <source>
        <dbReference type="Pfam" id="PF26013"/>
    </source>
</evidence>
<dbReference type="Pfam" id="PF26013">
    <property type="entry name" value="DUF8004"/>
    <property type="match status" value="1"/>
</dbReference>
<dbReference type="Proteomes" id="UP000799439">
    <property type="component" value="Unassembled WGS sequence"/>
</dbReference>
<name>A0A9P4J8U4_9PEZI</name>
<gene>
    <name evidence="3" type="ORF">K461DRAFT_289425</name>
</gene>
<feature type="compositionally biased region" description="Low complexity" evidence="1">
    <location>
        <begin position="129"/>
        <end position="154"/>
    </location>
</feature>
<feature type="region of interest" description="Disordered" evidence="1">
    <location>
        <begin position="719"/>
        <end position="756"/>
    </location>
</feature>
<feature type="domain" description="DUF8004" evidence="2">
    <location>
        <begin position="225"/>
        <end position="313"/>
    </location>
</feature>
<evidence type="ECO:0000313" key="3">
    <source>
        <dbReference type="EMBL" id="KAF2157074.1"/>
    </source>
</evidence>
<protein>
    <recommendedName>
        <fullName evidence="2">DUF8004 domain-containing protein</fullName>
    </recommendedName>
</protein>
<evidence type="ECO:0000256" key="1">
    <source>
        <dbReference type="SAM" id="MobiDB-lite"/>
    </source>
</evidence>
<feature type="region of interest" description="Disordered" evidence="1">
    <location>
        <begin position="123"/>
        <end position="155"/>
    </location>
</feature>
<dbReference type="AlphaFoldDB" id="A0A9P4J8U4"/>
<reference evidence="3" key="1">
    <citation type="journal article" date="2020" name="Stud. Mycol.">
        <title>101 Dothideomycetes genomes: a test case for predicting lifestyles and emergence of pathogens.</title>
        <authorList>
            <person name="Haridas S."/>
            <person name="Albert R."/>
            <person name="Binder M."/>
            <person name="Bloem J."/>
            <person name="Labutti K."/>
            <person name="Salamov A."/>
            <person name="Andreopoulos B."/>
            <person name="Baker S."/>
            <person name="Barry K."/>
            <person name="Bills G."/>
            <person name="Bluhm B."/>
            <person name="Cannon C."/>
            <person name="Castanera R."/>
            <person name="Culley D."/>
            <person name="Daum C."/>
            <person name="Ezra D."/>
            <person name="Gonzalez J."/>
            <person name="Henrissat B."/>
            <person name="Kuo A."/>
            <person name="Liang C."/>
            <person name="Lipzen A."/>
            <person name="Lutzoni F."/>
            <person name="Magnuson J."/>
            <person name="Mondo S."/>
            <person name="Nolan M."/>
            <person name="Ohm R."/>
            <person name="Pangilinan J."/>
            <person name="Park H.-J."/>
            <person name="Ramirez L."/>
            <person name="Alfaro M."/>
            <person name="Sun H."/>
            <person name="Tritt A."/>
            <person name="Yoshinaga Y."/>
            <person name="Zwiers L.-H."/>
            <person name="Turgeon B."/>
            <person name="Goodwin S."/>
            <person name="Spatafora J."/>
            <person name="Crous P."/>
            <person name="Grigoriev I."/>
        </authorList>
    </citation>
    <scope>NUCLEOTIDE SEQUENCE</scope>
    <source>
        <strain evidence="3">CBS 260.36</strain>
    </source>
</reference>